<dbReference type="Proteomes" id="UP001206925">
    <property type="component" value="Unassembled WGS sequence"/>
</dbReference>
<name>A0AAD5GEM0_AMBAR</name>
<dbReference type="PANTHER" id="PTHR33431">
    <property type="entry name" value="ENABLED-LIKE PROTEIN (DUF1635)"/>
    <property type="match status" value="1"/>
</dbReference>
<evidence type="ECO:0000256" key="1">
    <source>
        <dbReference type="SAM" id="Coils"/>
    </source>
</evidence>
<keyword evidence="1" id="KW-0175">Coiled coil</keyword>
<gene>
    <name evidence="2" type="ORF">M8C21_001022</name>
</gene>
<organism evidence="2 3">
    <name type="scientific">Ambrosia artemisiifolia</name>
    <name type="common">Common ragweed</name>
    <dbReference type="NCBI Taxonomy" id="4212"/>
    <lineage>
        <taxon>Eukaryota</taxon>
        <taxon>Viridiplantae</taxon>
        <taxon>Streptophyta</taxon>
        <taxon>Embryophyta</taxon>
        <taxon>Tracheophyta</taxon>
        <taxon>Spermatophyta</taxon>
        <taxon>Magnoliopsida</taxon>
        <taxon>eudicotyledons</taxon>
        <taxon>Gunneridae</taxon>
        <taxon>Pentapetalae</taxon>
        <taxon>asterids</taxon>
        <taxon>campanulids</taxon>
        <taxon>Asterales</taxon>
        <taxon>Asteraceae</taxon>
        <taxon>Asteroideae</taxon>
        <taxon>Heliantheae alliance</taxon>
        <taxon>Heliantheae</taxon>
        <taxon>Ambrosia</taxon>
    </lineage>
</organism>
<feature type="coiled-coil region" evidence="1">
    <location>
        <begin position="14"/>
        <end position="73"/>
    </location>
</feature>
<reference evidence="2" key="1">
    <citation type="submission" date="2022-06" db="EMBL/GenBank/DDBJ databases">
        <title>Uncovering the hologenomic basis of an extraordinary plant invasion.</title>
        <authorList>
            <person name="Bieker V.C."/>
            <person name="Martin M.D."/>
            <person name="Gilbert T."/>
            <person name="Hodgins K."/>
            <person name="Battlay P."/>
            <person name="Petersen B."/>
            <person name="Wilson J."/>
        </authorList>
    </citation>
    <scope>NUCLEOTIDE SEQUENCE</scope>
    <source>
        <strain evidence="2">AA19_3_7</strain>
        <tissue evidence="2">Leaf</tissue>
    </source>
</reference>
<dbReference type="AlphaFoldDB" id="A0AAD5GEM0"/>
<keyword evidence="3" id="KW-1185">Reference proteome</keyword>
<dbReference type="EMBL" id="JAMZMK010008619">
    <property type="protein sequence ID" value="KAI7739480.1"/>
    <property type="molecule type" value="Genomic_DNA"/>
</dbReference>
<dbReference type="InterPro" id="IPR012862">
    <property type="entry name" value="DUF1635"/>
</dbReference>
<accession>A0AAD5GEM0</accession>
<dbReference type="Pfam" id="PF07795">
    <property type="entry name" value="DUF1635"/>
    <property type="match status" value="1"/>
</dbReference>
<comment type="caution">
    <text evidence="2">The sequence shown here is derived from an EMBL/GenBank/DDBJ whole genome shotgun (WGS) entry which is preliminary data.</text>
</comment>
<protein>
    <submittedName>
        <fullName evidence="2">Uncharacterized protein</fullName>
    </submittedName>
</protein>
<evidence type="ECO:0000313" key="2">
    <source>
        <dbReference type="EMBL" id="KAI7739480.1"/>
    </source>
</evidence>
<proteinExistence type="predicted"/>
<evidence type="ECO:0000313" key="3">
    <source>
        <dbReference type="Proteomes" id="UP001206925"/>
    </source>
</evidence>
<sequence>MEEIASLWSYQQNVDELKQRLMYTTLELEAVKAENDEEMKRNRESMKRLLQSLKIVCQERDEAKDQLQKLLNKTMPSNDQQVFKIMNPLIPNCFDRVRQHHQGQLMMPAKANSSISESNSVNHSSSPVDSLFDPIVSPPEFSNINVDTPFVQDYDQNGGFCSNSLNGLVNQNVQKVDQATLVMEGMIKGKTLPQKGNLLEAVVEAGPLLETLLLAGPLPKWQNPPSLNKCHIPSMVASVDQISVAQKLDVGNEDKLSKSPMMMLKQSQPYAKMACGSSSQMMAGGGSGGVLSYGAVNFGGNFQGRMVAACPSASNLGTIAKKQRLH</sequence>
<dbReference type="PANTHER" id="PTHR33431:SF12">
    <property type="entry name" value="HIGH MOBILITY GROUP BOX PROTEIN, PUTATIVE (DUF1635)-RELATED"/>
    <property type="match status" value="1"/>
</dbReference>